<organism evidence="1">
    <name type="scientific">Siphoviridae sp. ctXZx16</name>
    <dbReference type="NCBI Taxonomy" id="2826371"/>
    <lineage>
        <taxon>Viruses</taxon>
        <taxon>Duplodnaviria</taxon>
        <taxon>Heunggongvirae</taxon>
        <taxon>Uroviricota</taxon>
        <taxon>Caudoviricetes</taxon>
    </lineage>
</organism>
<dbReference type="EMBL" id="BK014925">
    <property type="protein sequence ID" value="DAD82949.1"/>
    <property type="molecule type" value="Genomic_DNA"/>
</dbReference>
<sequence length="37" mass="4598">MVIIYFCEFLVLKRLIFKGLNDKVYDKWFESKKCEFC</sequence>
<evidence type="ECO:0000313" key="1">
    <source>
        <dbReference type="EMBL" id="DAD82949.1"/>
    </source>
</evidence>
<accession>A0A8S5MKT9</accession>
<protein>
    <submittedName>
        <fullName evidence="1">Uncharacterized protein</fullName>
    </submittedName>
</protein>
<proteinExistence type="predicted"/>
<name>A0A8S5MKT9_9CAUD</name>
<reference evidence="1" key="1">
    <citation type="journal article" date="2021" name="Proc. Natl. Acad. Sci. U.S.A.">
        <title>A Catalog of Tens of Thousands of Viruses from Human Metagenomes Reveals Hidden Associations with Chronic Diseases.</title>
        <authorList>
            <person name="Tisza M.J."/>
            <person name="Buck C.B."/>
        </authorList>
    </citation>
    <scope>NUCLEOTIDE SEQUENCE</scope>
    <source>
        <strain evidence="1">CtXZx16</strain>
    </source>
</reference>